<dbReference type="InterPro" id="IPR040782">
    <property type="entry name" value="KfrB"/>
</dbReference>
<gene>
    <name evidence="3" type="ORF">HUK68_22570</name>
</gene>
<feature type="domain" description="KfrB" evidence="2">
    <location>
        <begin position="357"/>
        <end position="408"/>
    </location>
</feature>
<name>A0A6N1XC56_9BURK</name>
<geneLocation type="plasmid" evidence="3 4">
    <name>unnamed2</name>
</geneLocation>
<evidence type="ECO:0000259" key="2">
    <source>
        <dbReference type="Pfam" id="PF18790"/>
    </source>
</evidence>
<feature type="domain" description="Nucleotidyltransferase-like" evidence="1">
    <location>
        <begin position="115"/>
        <end position="311"/>
    </location>
</feature>
<evidence type="ECO:0000313" key="4">
    <source>
        <dbReference type="Proteomes" id="UP000509579"/>
    </source>
</evidence>
<keyword evidence="4" id="KW-1185">Reference proteome</keyword>
<evidence type="ECO:0000313" key="3">
    <source>
        <dbReference type="EMBL" id="QKV55732.1"/>
    </source>
</evidence>
<dbReference type="Proteomes" id="UP000509579">
    <property type="component" value="Plasmid unnamed2"/>
</dbReference>
<dbReference type="KEGG" id="aant:HUK68_22570"/>
<protein>
    <submittedName>
        <fullName evidence="3">Uncharacterized protein</fullName>
    </submittedName>
</protein>
<dbReference type="InterPro" id="IPR058575">
    <property type="entry name" value="NTP_transf_8_dom"/>
</dbReference>
<dbReference type="AlphaFoldDB" id="A0A6N1XC56"/>
<accession>A0A6N1XC56</accession>
<reference evidence="3 4" key="1">
    <citation type="submission" date="2020-06" db="EMBL/GenBank/DDBJ databases">
        <title>Acidovorax antarctica sp. nov., isolated from Corinth ice sheet soil, Antarctic Fields Peninsula.</title>
        <authorList>
            <person name="Xu Q."/>
            <person name="Peng F."/>
        </authorList>
    </citation>
    <scope>NUCLEOTIDE SEQUENCE [LARGE SCALE GENOMIC DNA]</scope>
    <source>
        <strain evidence="3 4">16-35-5</strain>
        <plasmid evidence="3 4">unnamed2</plasmid>
    </source>
</reference>
<proteinExistence type="predicted"/>
<evidence type="ECO:0000259" key="1">
    <source>
        <dbReference type="Pfam" id="PF12281"/>
    </source>
</evidence>
<dbReference type="Pfam" id="PF18790">
    <property type="entry name" value="KfrB"/>
    <property type="match status" value="1"/>
</dbReference>
<dbReference type="RefSeq" id="WP_175506518.1">
    <property type="nucleotide sequence ID" value="NZ_CP054842.1"/>
</dbReference>
<organism evidence="3 4">
    <name type="scientific">Comamonas antarctica</name>
    <dbReference type="NCBI Taxonomy" id="2743470"/>
    <lineage>
        <taxon>Bacteria</taxon>
        <taxon>Pseudomonadati</taxon>
        <taxon>Pseudomonadota</taxon>
        <taxon>Betaproteobacteria</taxon>
        <taxon>Burkholderiales</taxon>
        <taxon>Comamonadaceae</taxon>
        <taxon>Comamonas</taxon>
    </lineage>
</organism>
<dbReference type="EMBL" id="CP054842">
    <property type="protein sequence ID" value="QKV55732.1"/>
    <property type="molecule type" value="Genomic_DNA"/>
</dbReference>
<keyword evidence="3" id="KW-0614">Plasmid</keyword>
<sequence>MSDLNYLPVSEAAALQIINSTTVFEEYLRAEKEAAQVRGGMYWKKQGQYEYLVRTSVDNHQARIGPRSPETEKIFDGFMARKEAVEKRLGSLGEALNEAQRMNRAQRAGRVPNLVVGLLNRLHQEGMDKHFTVVGTHALYAYESSAGVRIMPAALATQDVDMLWDARKRVSFITDLAKTDDKSILRILQRVDPSFQRKEMHNETAINDRGFEVDFLRREQQLEDPHPMRFSDDEGDLWPVQARRAGILTEAPRFVAPVIAQNGAMAMMNTISPTAFVKFKNWLAADAPERLNIKKSRDMMQAEIVQQMLDEGILFEQGVPPLAAEQGAQVSEREIRSTLEKQGYKVIDKSGPDGLRFIGPIVAVSGMHVAQDVGRRKIVIHDTKSLTEPPTLGDRIEVVFKGGRGTVSRVDEPSKERGR</sequence>
<dbReference type="Pfam" id="PF12281">
    <property type="entry name" value="NTP_transf_8"/>
    <property type="match status" value="1"/>
</dbReference>